<keyword evidence="7" id="KW-0067">ATP-binding</keyword>
<keyword evidence="4" id="KW-0963">Cytoplasm</keyword>
<dbReference type="SUPFAM" id="SSF55931">
    <property type="entry name" value="Glutamine synthetase/guanido kinase"/>
    <property type="match status" value="1"/>
</dbReference>
<evidence type="ECO:0000256" key="7">
    <source>
        <dbReference type="ARBA" id="ARBA00022840"/>
    </source>
</evidence>
<evidence type="ECO:0000313" key="13">
    <source>
        <dbReference type="Proteomes" id="UP000023152"/>
    </source>
</evidence>
<protein>
    <recommendedName>
        <fullName evidence="3">glutamine synthetase</fullName>
        <ecNumber evidence="3">6.3.1.2</ecNumber>
    </recommendedName>
</protein>
<gene>
    <name evidence="12" type="ORF">RFI_07319</name>
</gene>
<dbReference type="GO" id="GO:0004356">
    <property type="term" value="F:glutamine synthetase activity"/>
    <property type="evidence" value="ECO:0007669"/>
    <property type="project" value="UniProtKB-EC"/>
</dbReference>
<comment type="catalytic activity">
    <reaction evidence="8">
        <text>L-glutamate + NH4(+) + ATP = L-glutamine + ADP + phosphate + H(+)</text>
        <dbReference type="Rhea" id="RHEA:16169"/>
        <dbReference type="ChEBI" id="CHEBI:15378"/>
        <dbReference type="ChEBI" id="CHEBI:28938"/>
        <dbReference type="ChEBI" id="CHEBI:29985"/>
        <dbReference type="ChEBI" id="CHEBI:30616"/>
        <dbReference type="ChEBI" id="CHEBI:43474"/>
        <dbReference type="ChEBI" id="CHEBI:58359"/>
        <dbReference type="ChEBI" id="CHEBI:456216"/>
        <dbReference type="EC" id="6.3.1.2"/>
    </reaction>
</comment>
<dbReference type="GO" id="GO:0005524">
    <property type="term" value="F:ATP binding"/>
    <property type="evidence" value="ECO:0007669"/>
    <property type="project" value="UniProtKB-KW"/>
</dbReference>
<dbReference type="PROSITE" id="PS51987">
    <property type="entry name" value="GS_CATALYTIC"/>
    <property type="match status" value="1"/>
</dbReference>
<evidence type="ECO:0000256" key="2">
    <source>
        <dbReference type="ARBA" id="ARBA00009897"/>
    </source>
</evidence>
<dbReference type="InterPro" id="IPR008146">
    <property type="entry name" value="Gln_synth_cat_dom"/>
</dbReference>
<proteinExistence type="inferred from homology"/>
<keyword evidence="10" id="KW-1133">Transmembrane helix</keyword>
<keyword evidence="6" id="KW-0547">Nucleotide-binding</keyword>
<reference evidence="12 13" key="1">
    <citation type="journal article" date="2013" name="Curr. Biol.">
        <title>The Genome of the Foraminiferan Reticulomyxa filosa.</title>
        <authorList>
            <person name="Glockner G."/>
            <person name="Hulsmann N."/>
            <person name="Schleicher M."/>
            <person name="Noegel A.A."/>
            <person name="Eichinger L."/>
            <person name="Gallinger C."/>
            <person name="Pawlowski J."/>
            <person name="Sierra R."/>
            <person name="Euteneuer U."/>
            <person name="Pillet L."/>
            <person name="Moustafa A."/>
            <person name="Platzer M."/>
            <person name="Groth M."/>
            <person name="Szafranski K."/>
            <person name="Schliwa M."/>
        </authorList>
    </citation>
    <scope>NUCLEOTIDE SEQUENCE [LARGE SCALE GENOMIC DNA]</scope>
</reference>
<organism evidence="12 13">
    <name type="scientific">Reticulomyxa filosa</name>
    <dbReference type="NCBI Taxonomy" id="46433"/>
    <lineage>
        <taxon>Eukaryota</taxon>
        <taxon>Sar</taxon>
        <taxon>Rhizaria</taxon>
        <taxon>Retaria</taxon>
        <taxon>Foraminifera</taxon>
        <taxon>Monothalamids</taxon>
        <taxon>Reticulomyxidae</taxon>
        <taxon>Reticulomyxa</taxon>
    </lineage>
</organism>
<keyword evidence="10" id="KW-0472">Membrane</keyword>
<evidence type="ECO:0000256" key="1">
    <source>
        <dbReference type="ARBA" id="ARBA00004496"/>
    </source>
</evidence>
<dbReference type="Pfam" id="PF03951">
    <property type="entry name" value="Gln-synt_N"/>
    <property type="match status" value="1"/>
</dbReference>
<keyword evidence="10" id="KW-0812">Transmembrane</keyword>
<evidence type="ECO:0000259" key="11">
    <source>
        <dbReference type="PROSITE" id="PS51987"/>
    </source>
</evidence>
<dbReference type="GO" id="GO:0005737">
    <property type="term" value="C:cytoplasm"/>
    <property type="evidence" value="ECO:0007669"/>
    <property type="project" value="UniProtKB-SubCell"/>
</dbReference>
<evidence type="ECO:0000256" key="5">
    <source>
        <dbReference type="ARBA" id="ARBA00022598"/>
    </source>
</evidence>
<comment type="caution">
    <text evidence="12">The sequence shown here is derived from an EMBL/GenBank/DDBJ whole genome shotgun (WGS) entry which is preliminary data.</text>
</comment>
<dbReference type="AlphaFoldDB" id="X6NVG9"/>
<dbReference type="InterPro" id="IPR050292">
    <property type="entry name" value="Glutamine_Synthetase"/>
</dbReference>
<dbReference type="FunFam" id="3.30.590.10:FF:000011">
    <property type="entry name" value="Glutamine synthetase"/>
    <property type="match status" value="1"/>
</dbReference>
<dbReference type="InterPro" id="IPR008147">
    <property type="entry name" value="Gln_synt_N"/>
</dbReference>
<dbReference type="GO" id="GO:0006542">
    <property type="term" value="P:glutamine biosynthetic process"/>
    <property type="evidence" value="ECO:0007669"/>
    <property type="project" value="InterPro"/>
</dbReference>
<dbReference type="Gene3D" id="3.10.20.70">
    <property type="entry name" value="Glutamine synthetase, N-terminal domain"/>
    <property type="match status" value="1"/>
</dbReference>
<keyword evidence="13" id="KW-1185">Reference proteome</keyword>
<dbReference type="PANTHER" id="PTHR20852">
    <property type="entry name" value="GLUTAMINE SYNTHETASE"/>
    <property type="match status" value="1"/>
</dbReference>
<evidence type="ECO:0000256" key="8">
    <source>
        <dbReference type="ARBA" id="ARBA00049436"/>
    </source>
</evidence>
<comment type="similarity">
    <text evidence="2 9">Belongs to the glutamine synthetase family.</text>
</comment>
<feature type="transmembrane region" description="Helical" evidence="10">
    <location>
        <begin position="124"/>
        <end position="142"/>
    </location>
</feature>
<evidence type="ECO:0000256" key="9">
    <source>
        <dbReference type="PROSITE-ProRule" id="PRU01331"/>
    </source>
</evidence>
<evidence type="ECO:0000313" key="12">
    <source>
        <dbReference type="EMBL" id="ETO29804.1"/>
    </source>
</evidence>
<dbReference type="Gene3D" id="3.30.590.10">
    <property type="entry name" value="Glutamine synthetase/guanido kinase, catalytic domain"/>
    <property type="match status" value="1"/>
</dbReference>
<dbReference type="EC" id="6.3.1.2" evidence="3"/>
<sequence length="243" mass="27891">MAFTNSSELSFCEQKLQNFMNLKGDSTDKRIQAEYIWKNTTWPDQIDQRHTNFDGSSTGQATGTYSEIWLKPAKYVKDPFRGGDNLLVLCECLDAKTMEPVQTNRRSAALKIFESEKVASQHPWLIFFFFFFAPFFSFFFSMRLTSTLKKIEQEYTIFDPKTGRPLGWPATGFPAPQGPYYCSVGSSKAFGRPIVEAHYKACLYAGIPICGINAEVLPAQWEFQVCVNTCFTFRPKIFRKKKF</sequence>
<evidence type="ECO:0000256" key="4">
    <source>
        <dbReference type="ARBA" id="ARBA00022490"/>
    </source>
</evidence>
<evidence type="ECO:0000256" key="10">
    <source>
        <dbReference type="SAM" id="Phobius"/>
    </source>
</evidence>
<dbReference type="SUPFAM" id="SSF54368">
    <property type="entry name" value="Glutamine synthetase, N-terminal domain"/>
    <property type="match status" value="1"/>
</dbReference>
<dbReference type="EMBL" id="ASPP01005837">
    <property type="protein sequence ID" value="ETO29804.1"/>
    <property type="molecule type" value="Genomic_DNA"/>
</dbReference>
<comment type="subcellular location">
    <subcellularLocation>
        <location evidence="1">Cytoplasm</location>
    </subcellularLocation>
</comment>
<feature type="domain" description="GS catalytic" evidence="11">
    <location>
        <begin position="105"/>
        <end position="243"/>
    </location>
</feature>
<accession>X6NVG9</accession>
<dbReference type="PANTHER" id="PTHR20852:SF57">
    <property type="entry name" value="GLUTAMINE SYNTHETASE 2 CYTOPLASMIC"/>
    <property type="match status" value="1"/>
</dbReference>
<keyword evidence="5" id="KW-0436">Ligase</keyword>
<dbReference type="InterPro" id="IPR036651">
    <property type="entry name" value="Gln_synt_N_sf"/>
</dbReference>
<dbReference type="OrthoDB" id="1936100at2759"/>
<evidence type="ECO:0000256" key="6">
    <source>
        <dbReference type="ARBA" id="ARBA00022741"/>
    </source>
</evidence>
<name>X6NVG9_RETFI</name>
<dbReference type="InterPro" id="IPR014746">
    <property type="entry name" value="Gln_synth/guanido_kin_cat_dom"/>
</dbReference>
<evidence type="ECO:0000256" key="3">
    <source>
        <dbReference type="ARBA" id="ARBA00012937"/>
    </source>
</evidence>
<dbReference type="Proteomes" id="UP000023152">
    <property type="component" value="Unassembled WGS sequence"/>
</dbReference>